<gene>
    <name evidence="5" type="ORF">SLAVMIC_00467</name>
</gene>
<feature type="region of interest" description="Disordered" evidence="2">
    <location>
        <begin position="641"/>
        <end position="713"/>
    </location>
</feature>
<proteinExistence type="predicted"/>
<sequence length="713" mass="83156">MRKLSLVLLTLLISIISFGQYPDPTGYVNDNANVIDGNIENRLESKLSSYEETTSIEITILTIKSLGGKSITDYSQELFTEWGIGKRETDAGLLLLVAVDDREWRFHTGYGLEPYITDHTCKRIGEDNFPSHFREGEYGEGIEAGINDVIDKLGNDSWELREKYKAEQEREIEERNARIGRWLLNFLIGALILAFVIFLLYKNHKRIQRKKLVKEKIEKTKINISEITSKIAKEREYILSSKMINRSELLDKLDSISYDSSVDNLWSNEKNLITISDEYNKYKFSFDRWKQLRNKNRKIEKLYDNLKHQRNMTESKNDFLNRDNFVKLLNKMIEGSNVIEPTLTLGTLSTESLSIKDLNETLNYLESSYDKYEELYDINKEIISKKSGVEYRRSRTETIKGVNKDHLLKMLETIENNFSCVSISKNDLEKSLKYLDIKLNDFDRVSEINRGVIALRNRKGSLLKELLKIYLNITKTYKRLKKNHPDVLQKYLPNFRFEKKYYEERYMENINRLVDLSYKAILKLDFKHADDLRKSCGDTKTAFVANLDKLINLEKRIENAKRKISEYESELSAKRGSLYNKTYKKVKDSDVETSTIRKWNSLQEEITKFHKTIIHFSDVILVMKHVKKLYDSLLSVKKQAQRDIDAAEEERRRKKREEERRKRREREEREAAERRRRRRSSSSSYGGFGSSGGGSFGGFGGGRSGGGGASGGW</sequence>
<dbReference type="PANTHER" id="PTHR30373">
    <property type="entry name" value="UPF0603 PROTEIN YGCG"/>
    <property type="match status" value="1"/>
</dbReference>
<keyword evidence="5" id="KW-0378">Hydrolase</keyword>
<feature type="coiled-coil region" evidence="1">
    <location>
        <begin position="289"/>
        <end position="323"/>
    </location>
</feature>
<keyword evidence="3" id="KW-0812">Transmembrane</keyword>
<feature type="compositionally biased region" description="Gly residues" evidence="2">
    <location>
        <begin position="686"/>
        <end position="713"/>
    </location>
</feature>
<keyword evidence="3" id="KW-0472">Membrane</keyword>
<feature type="compositionally biased region" description="Basic and acidic residues" evidence="2">
    <location>
        <begin position="641"/>
        <end position="673"/>
    </location>
</feature>
<feature type="transmembrane region" description="Helical" evidence="3">
    <location>
        <begin position="182"/>
        <end position="201"/>
    </location>
</feature>
<keyword evidence="3" id="KW-1133">Transmembrane helix</keyword>
<feature type="domain" description="TPM" evidence="4">
    <location>
        <begin position="28"/>
        <end position="151"/>
    </location>
</feature>
<evidence type="ECO:0000313" key="5">
    <source>
        <dbReference type="EMBL" id="CAG7580542.1"/>
    </source>
</evidence>
<protein>
    <submittedName>
        <fullName evidence="5">Putative hydrolase</fullName>
    </submittedName>
</protein>
<keyword evidence="1" id="KW-0175">Coiled coil</keyword>
<evidence type="ECO:0000259" key="4">
    <source>
        <dbReference type="Pfam" id="PF04536"/>
    </source>
</evidence>
<feature type="coiled-coil region" evidence="1">
    <location>
        <begin position="550"/>
        <end position="577"/>
    </location>
</feature>
<evidence type="ECO:0000256" key="1">
    <source>
        <dbReference type="SAM" id="Coils"/>
    </source>
</evidence>
<evidence type="ECO:0000256" key="3">
    <source>
        <dbReference type="SAM" id="Phobius"/>
    </source>
</evidence>
<dbReference type="Pfam" id="PF04536">
    <property type="entry name" value="TPM_phosphatase"/>
    <property type="match status" value="1"/>
</dbReference>
<reference evidence="5" key="1">
    <citation type="submission" date="2021-06" db="EMBL/GenBank/DDBJ databases">
        <authorList>
            <person name="Gannon L."/>
            <person name="Redgwell R T."/>
            <person name="Michniewski S."/>
            <person name="Harrison D C."/>
            <person name="Millard A."/>
        </authorList>
    </citation>
    <scope>NUCLEOTIDE SEQUENCE</scope>
</reference>
<dbReference type="Gene3D" id="3.10.310.50">
    <property type="match status" value="1"/>
</dbReference>
<evidence type="ECO:0000256" key="2">
    <source>
        <dbReference type="SAM" id="MobiDB-lite"/>
    </source>
</evidence>
<dbReference type="EMBL" id="OU342829">
    <property type="protein sequence ID" value="CAG7580542.1"/>
    <property type="molecule type" value="Genomic_DNA"/>
</dbReference>
<dbReference type="GO" id="GO:0016787">
    <property type="term" value="F:hydrolase activity"/>
    <property type="evidence" value="ECO:0007669"/>
    <property type="project" value="UniProtKB-KW"/>
</dbReference>
<accession>A0A8D9CC53</accession>
<organism evidence="5">
    <name type="scientific">uncultured marine phage</name>
    <dbReference type="NCBI Taxonomy" id="707152"/>
    <lineage>
        <taxon>Viruses</taxon>
        <taxon>environmental samples</taxon>
    </lineage>
</organism>
<dbReference type="PANTHER" id="PTHR30373:SF2">
    <property type="entry name" value="UPF0603 PROTEIN YGCG"/>
    <property type="match status" value="1"/>
</dbReference>
<dbReference type="InterPro" id="IPR007621">
    <property type="entry name" value="TPM_dom"/>
</dbReference>
<name>A0A8D9CC53_9VIRU</name>